<dbReference type="AlphaFoldDB" id="A0A7T8GWF2"/>
<dbReference type="Proteomes" id="UP000595437">
    <property type="component" value="Chromosome 13"/>
</dbReference>
<proteinExistence type="predicted"/>
<accession>A0A7T8GWF2</accession>
<evidence type="ECO:0000313" key="1">
    <source>
        <dbReference type="EMBL" id="QQP38806.1"/>
    </source>
</evidence>
<gene>
    <name evidence="1" type="ORF">FKW44_019489</name>
</gene>
<protein>
    <submittedName>
        <fullName evidence="1">Uncharacterized protein</fullName>
    </submittedName>
</protein>
<sequence length="67" mass="7671">MGRHIFKGPDEAFEFLEKGITAAGDVAIPIKTIKVHRSRDLYLANNTLDLMNARDRASTDEYHRLRN</sequence>
<keyword evidence="2" id="KW-1185">Reference proteome</keyword>
<evidence type="ECO:0000313" key="2">
    <source>
        <dbReference type="Proteomes" id="UP000595437"/>
    </source>
</evidence>
<reference evidence="2" key="1">
    <citation type="submission" date="2021-01" db="EMBL/GenBank/DDBJ databases">
        <title>Caligus Genome Assembly.</title>
        <authorList>
            <person name="Gallardo-Escarate C."/>
        </authorList>
    </citation>
    <scope>NUCLEOTIDE SEQUENCE [LARGE SCALE GENOMIC DNA]</scope>
</reference>
<name>A0A7T8GWF2_CALRO</name>
<dbReference type="EMBL" id="CP045902">
    <property type="protein sequence ID" value="QQP38806.1"/>
    <property type="molecule type" value="Genomic_DNA"/>
</dbReference>
<organism evidence="1 2">
    <name type="scientific">Caligus rogercresseyi</name>
    <name type="common">Sea louse</name>
    <dbReference type="NCBI Taxonomy" id="217165"/>
    <lineage>
        <taxon>Eukaryota</taxon>
        <taxon>Metazoa</taxon>
        <taxon>Ecdysozoa</taxon>
        <taxon>Arthropoda</taxon>
        <taxon>Crustacea</taxon>
        <taxon>Multicrustacea</taxon>
        <taxon>Hexanauplia</taxon>
        <taxon>Copepoda</taxon>
        <taxon>Siphonostomatoida</taxon>
        <taxon>Caligidae</taxon>
        <taxon>Caligus</taxon>
    </lineage>
</organism>